<evidence type="ECO:0008006" key="4">
    <source>
        <dbReference type="Google" id="ProtNLM"/>
    </source>
</evidence>
<keyword evidence="3" id="KW-1185">Reference proteome</keyword>
<dbReference type="AlphaFoldDB" id="A0A7W5BAZ3"/>
<dbReference type="InterPro" id="IPR022134">
    <property type="entry name" value="DUF3667"/>
</dbReference>
<evidence type="ECO:0000313" key="2">
    <source>
        <dbReference type="EMBL" id="MBB3119784.1"/>
    </source>
</evidence>
<accession>A0A7W5BAZ3</accession>
<gene>
    <name evidence="2" type="ORF">FHS03_002839</name>
</gene>
<proteinExistence type="predicted"/>
<dbReference type="EMBL" id="JACHXD010000007">
    <property type="protein sequence ID" value="MBB3119784.1"/>
    <property type="molecule type" value="Genomic_DNA"/>
</dbReference>
<feature type="transmembrane region" description="Helical" evidence="1">
    <location>
        <begin position="190"/>
        <end position="209"/>
    </location>
</feature>
<keyword evidence="1" id="KW-1133">Transmembrane helix</keyword>
<keyword evidence="1" id="KW-0472">Membrane</keyword>
<dbReference type="Proteomes" id="UP000541535">
    <property type="component" value="Unassembled WGS sequence"/>
</dbReference>
<evidence type="ECO:0000256" key="1">
    <source>
        <dbReference type="SAM" id="Phobius"/>
    </source>
</evidence>
<dbReference type="Pfam" id="PF12412">
    <property type="entry name" value="DUF3667"/>
    <property type="match status" value="1"/>
</dbReference>
<feature type="transmembrane region" description="Helical" evidence="1">
    <location>
        <begin position="274"/>
        <end position="298"/>
    </location>
</feature>
<dbReference type="RefSeq" id="WP_371871691.1">
    <property type="nucleotide sequence ID" value="NZ_JACHXD010000007.1"/>
</dbReference>
<sequence>MNPAAPAALPHDAPAECRNCNAQVSGHYCHNCGQETRLHAPSFGEFAHEFIGHYVALEGRLWGSITRLLFRPGLLTNEYIRGRRKRYVEPLRLYLSLSIIFFAVLKFSSFAAVNFNDEDEKKESIVALQGLSDDEVKKSKANLNIGTRAASPGDGKIREYAPSIAERIDRFDKLSSEKKTDALSDGFYKYAPYAVFLMMPLFAFYLKVLYIGSGRRFGEHLLFALHTNAFAFIMFGALTLVSQDFVRFVLFCWLAGYLPWAMRRVYGGSRRATLLRWSGLMLLHLISLSIAIMVAMMAGASAAH</sequence>
<evidence type="ECO:0000313" key="3">
    <source>
        <dbReference type="Proteomes" id="UP000541535"/>
    </source>
</evidence>
<protein>
    <recommendedName>
        <fullName evidence="4">DUF3667 domain-containing protein</fullName>
    </recommendedName>
</protein>
<feature type="transmembrane region" description="Helical" evidence="1">
    <location>
        <begin position="245"/>
        <end position="262"/>
    </location>
</feature>
<name>A0A7W5BAZ3_9BURK</name>
<organism evidence="2 3">
    <name type="scientific">Pseudoduganella violacea</name>
    <dbReference type="NCBI Taxonomy" id="1715466"/>
    <lineage>
        <taxon>Bacteria</taxon>
        <taxon>Pseudomonadati</taxon>
        <taxon>Pseudomonadota</taxon>
        <taxon>Betaproteobacteria</taxon>
        <taxon>Burkholderiales</taxon>
        <taxon>Oxalobacteraceae</taxon>
        <taxon>Telluria group</taxon>
        <taxon>Pseudoduganella</taxon>
    </lineage>
</organism>
<feature type="transmembrane region" description="Helical" evidence="1">
    <location>
        <begin position="91"/>
        <end position="113"/>
    </location>
</feature>
<keyword evidence="1" id="KW-0812">Transmembrane</keyword>
<feature type="transmembrane region" description="Helical" evidence="1">
    <location>
        <begin position="221"/>
        <end position="239"/>
    </location>
</feature>
<comment type="caution">
    <text evidence="2">The sequence shown here is derived from an EMBL/GenBank/DDBJ whole genome shotgun (WGS) entry which is preliminary data.</text>
</comment>
<reference evidence="2 3" key="1">
    <citation type="submission" date="2020-08" db="EMBL/GenBank/DDBJ databases">
        <title>Genomic Encyclopedia of Type Strains, Phase III (KMG-III): the genomes of soil and plant-associated and newly described type strains.</title>
        <authorList>
            <person name="Whitman W."/>
        </authorList>
    </citation>
    <scope>NUCLEOTIDE SEQUENCE [LARGE SCALE GENOMIC DNA]</scope>
    <source>
        <strain evidence="2 3">CECT 8897</strain>
    </source>
</reference>